<dbReference type="PRINTS" id="PR00344">
    <property type="entry name" value="BCTRLSENSOR"/>
</dbReference>
<dbReference type="CDD" id="cd00156">
    <property type="entry name" value="REC"/>
    <property type="match status" value="1"/>
</dbReference>
<dbReference type="Proteomes" id="UP000007437">
    <property type="component" value="Plasmid pBRH01"/>
</dbReference>
<dbReference type="SMART" id="SM00448">
    <property type="entry name" value="REC"/>
    <property type="match status" value="2"/>
</dbReference>
<dbReference type="Pfam" id="PF02518">
    <property type="entry name" value="HATPase_c"/>
    <property type="match status" value="1"/>
</dbReference>
<dbReference type="HOGENOM" id="CLU_000445_114_55_4"/>
<dbReference type="Gene3D" id="3.30.565.10">
    <property type="entry name" value="Histidine kinase-like ATPase, C-terminal domain"/>
    <property type="match status" value="1"/>
</dbReference>
<evidence type="ECO:0000256" key="2">
    <source>
        <dbReference type="ARBA" id="ARBA00012438"/>
    </source>
</evidence>
<dbReference type="InterPro" id="IPR003594">
    <property type="entry name" value="HATPase_dom"/>
</dbReference>
<dbReference type="PROSITE" id="PS50113">
    <property type="entry name" value="PAC"/>
    <property type="match status" value="2"/>
</dbReference>
<evidence type="ECO:0000313" key="10">
    <source>
        <dbReference type="EMBL" id="CBW76555.1"/>
    </source>
</evidence>
<dbReference type="NCBIfam" id="TIGR00229">
    <property type="entry name" value="sensory_box"/>
    <property type="match status" value="2"/>
</dbReference>
<feature type="domain" description="PAC" evidence="9">
    <location>
        <begin position="94"/>
        <end position="146"/>
    </location>
</feature>
<dbReference type="InterPro" id="IPR003661">
    <property type="entry name" value="HisK_dim/P_dom"/>
</dbReference>
<dbReference type="InterPro" id="IPR005467">
    <property type="entry name" value="His_kinase_dom"/>
</dbReference>
<dbReference type="SMART" id="SM00091">
    <property type="entry name" value="PAS"/>
    <property type="match status" value="2"/>
</dbReference>
<dbReference type="InterPro" id="IPR036097">
    <property type="entry name" value="HisK_dim/P_sf"/>
</dbReference>
<accession>E5ATY1</accession>
<dbReference type="InterPro" id="IPR011006">
    <property type="entry name" value="CheY-like_superfamily"/>
</dbReference>
<dbReference type="PANTHER" id="PTHR43065:SF49">
    <property type="entry name" value="HISTIDINE KINASE"/>
    <property type="match status" value="1"/>
</dbReference>
<dbReference type="SMART" id="SM00387">
    <property type="entry name" value="HATPase_c"/>
    <property type="match status" value="1"/>
</dbReference>
<keyword evidence="10" id="KW-0418">Kinase</keyword>
<feature type="region of interest" description="Disordered" evidence="5">
    <location>
        <begin position="663"/>
        <end position="687"/>
    </location>
</feature>
<feature type="domain" description="Histidine kinase" evidence="6">
    <location>
        <begin position="294"/>
        <end position="517"/>
    </location>
</feature>
<evidence type="ECO:0000259" key="6">
    <source>
        <dbReference type="PROSITE" id="PS50109"/>
    </source>
</evidence>
<feature type="modified residue" description="4-aspartylphosphate" evidence="4">
    <location>
        <position position="587"/>
    </location>
</feature>
<feature type="domain" description="PAC" evidence="9">
    <location>
        <begin position="222"/>
        <end position="274"/>
    </location>
</feature>
<evidence type="ECO:0000256" key="1">
    <source>
        <dbReference type="ARBA" id="ARBA00000085"/>
    </source>
</evidence>
<dbReference type="PROSITE" id="PS50112">
    <property type="entry name" value="PAS"/>
    <property type="match status" value="2"/>
</dbReference>
<dbReference type="InterPro" id="IPR000700">
    <property type="entry name" value="PAS-assoc_C"/>
</dbReference>
<dbReference type="EC" id="2.7.13.3" evidence="2"/>
<organism evidence="10 11">
    <name type="scientific">Mycetohabitans rhizoxinica (strain DSM 19002 / CIP 109453 / HKI 454)</name>
    <name type="common">Paraburkholderia rhizoxinica</name>
    <dbReference type="NCBI Taxonomy" id="882378"/>
    <lineage>
        <taxon>Bacteria</taxon>
        <taxon>Pseudomonadati</taxon>
        <taxon>Pseudomonadota</taxon>
        <taxon>Betaproteobacteria</taxon>
        <taxon>Burkholderiales</taxon>
        <taxon>Burkholderiaceae</taxon>
        <taxon>Mycetohabitans</taxon>
    </lineage>
</organism>
<reference evidence="10 11" key="1">
    <citation type="journal article" date="2011" name="J. Bacteriol.">
        <title>Complete genome sequence of Burkholderia rhizoxinica, an endosymbiont of Rhizopus microsporus.</title>
        <authorList>
            <person name="Lackner G."/>
            <person name="Moebius N."/>
            <person name="Partida-Martinez L."/>
            <person name="Hertweck C."/>
        </authorList>
    </citation>
    <scope>NUCLEOTIDE SEQUENCE [LARGE SCALE GENOMIC DNA]</scope>
    <source>
        <strain evidence="11">DSM 19002 / CIP 109453 / HKI 454</strain>
        <plasmid evidence="10 11">pBRH01</plasmid>
    </source>
</reference>
<dbReference type="PROSITE" id="PS50110">
    <property type="entry name" value="RESPONSE_REGULATORY"/>
    <property type="match status" value="2"/>
</dbReference>
<dbReference type="PROSITE" id="PS50109">
    <property type="entry name" value="HIS_KIN"/>
    <property type="match status" value="1"/>
</dbReference>
<dbReference type="Gene3D" id="3.30.450.20">
    <property type="entry name" value="PAS domain"/>
    <property type="match status" value="2"/>
</dbReference>
<dbReference type="eggNOG" id="COG4191">
    <property type="taxonomic scope" value="Bacteria"/>
</dbReference>
<gene>
    <name evidence="10" type="ordered locus">RBRH_00474</name>
</gene>
<feature type="domain" description="PAS" evidence="8">
    <location>
        <begin position="35"/>
        <end position="73"/>
    </location>
</feature>
<comment type="catalytic activity">
    <reaction evidence="1">
        <text>ATP + protein L-histidine = ADP + protein N-phospho-L-histidine.</text>
        <dbReference type="EC" id="2.7.13.3"/>
    </reaction>
</comment>
<dbReference type="SUPFAM" id="SSF52172">
    <property type="entry name" value="CheY-like"/>
    <property type="match status" value="2"/>
</dbReference>
<feature type="domain" description="Response regulatory" evidence="7">
    <location>
        <begin position="537"/>
        <end position="653"/>
    </location>
</feature>
<evidence type="ECO:0000259" key="8">
    <source>
        <dbReference type="PROSITE" id="PS50112"/>
    </source>
</evidence>
<geneLocation type="plasmid" evidence="10 11">
    <name>pBRH01</name>
</geneLocation>
<evidence type="ECO:0000259" key="9">
    <source>
        <dbReference type="PROSITE" id="PS50113"/>
    </source>
</evidence>
<feature type="compositionally biased region" description="Low complexity" evidence="5">
    <location>
        <begin position="664"/>
        <end position="686"/>
    </location>
</feature>
<keyword evidence="10" id="KW-0808">Transferase</keyword>
<evidence type="ECO:0000256" key="3">
    <source>
        <dbReference type="ARBA" id="ARBA00022553"/>
    </source>
</evidence>
<feature type="domain" description="Response regulatory" evidence="7">
    <location>
        <begin position="716"/>
        <end position="826"/>
    </location>
</feature>
<dbReference type="Pfam" id="PF13426">
    <property type="entry name" value="PAS_9"/>
    <property type="match status" value="2"/>
</dbReference>
<dbReference type="SUPFAM" id="SSF55874">
    <property type="entry name" value="ATPase domain of HSP90 chaperone/DNA topoisomerase II/histidine kinase"/>
    <property type="match status" value="1"/>
</dbReference>
<dbReference type="SUPFAM" id="SSF55785">
    <property type="entry name" value="PYP-like sensor domain (PAS domain)"/>
    <property type="match status" value="2"/>
</dbReference>
<dbReference type="Gene3D" id="1.10.287.130">
    <property type="match status" value="1"/>
</dbReference>
<dbReference type="InterPro" id="IPR004358">
    <property type="entry name" value="Sig_transdc_His_kin-like_C"/>
</dbReference>
<evidence type="ECO:0000256" key="5">
    <source>
        <dbReference type="SAM" id="MobiDB-lite"/>
    </source>
</evidence>
<keyword evidence="3 4" id="KW-0597">Phosphoprotein</keyword>
<dbReference type="EMBL" id="FR687360">
    <property type="protein sequence ID" value="CBW76555.1"/>
    <property type="molecule type" value="Genomic_DNA"/>
</dbReference>
<protein>
    <recommendedName>
        <fullName evidence="2">histidine kinase</fullName>
        <ecNumber evidence="2">2.7.13.3</ecNumber>
    </recommendedName>
</protein>
<evidence type="ECO:0000256" key="4">
    <source>
        <dbReference type="PROSITE-ProRule" id="PRU00169"/>
    </source>
</evidence>
<feature type="modified residue" description="4-aspartylphosphate" evidence="4">
    <location>
        <position position="765"/>
    </location>
</feature>
<dbReference type="CDD" id="cd00130">
    <property type="entry name" value="PAS"/>
    <property type="match status" value="2"/>
</dbReference>
<dbReference type="GO" id="GO:0000155">
    <property type="term" value="F:phosphorelay sensor kinase activity"/>
    <property type="evidence" value="ECO:0007669"/>
    <property type="project" value="InterPro"/>
</dbReference>
<name>E5ATY1_MYCRK</name>
<dbReference type="InterPro" id="IPR035965">
    <property type="entry name" value="PAS-like_dom_sf"/>
</dbReference>
<feature type="domain" description="PAS" evidence="8">
    <location>
        <begin position="147"/>
        <end position="203"/>
    </location>
</feature>
<dbReference type="CDD" id="cd00082">
    <property type="entry name" value="HisKA"/>
    <property type="match status" value="1"/>
</dbReference>
<dbReference type="AlphaFoldDB" id="E5ATY1"/>
<dbReference type="InterPro" id="IPR001789">
    <property type="entry name" value="Sig_transdc_resp-reg_receiver"/>
</dbReference>
<dbReference type="eggNOG" id="COG3829">
    <property type="taxonomic scope" value="Bacteria"/>
</dbReference>
<dbReference type="Pfam" id="PF00072">
    <property type="entry name" value="Response_reg"/>
    <property type="match status" value="2"/>
</dbReference>
<dbReference type="Gene3D" id="3.40.50.2300">
    <property type="match status" value="2"/>
</dbReference>
<evidence type="ECO:0000259" key="7">
    <source>
        <dbReference type="PROSITE" id="PS50110"/>
    </source>
</evidence>
<dbReference type="KEGG" id="brh:RBRH_00474"/>
<sequence length="826" mass="90335">MRRAPVPMTNRGPALNSLTSVWPMLWVETIADYAIFALSPDGRILSWNAGGERIYGYTREQALERMLDDLYPDQECRAGAPAAALRTAARDGRYESEGWRVRCDGTTFWGSVVMTPLHGAHGQLLGFGKIVRDMSDKKKVHDVAMESERRFRLLVQGVTDYAIFMLSPQGIVTNWNQGARRIKGYQAEEIIGSHFSRFYTPQEAAAGVPQRGLEVAAREGRWESEGWRVRRDGSRFWAHVVLDAIRDDDGELIGFAKITRDITERREAAQALEETRTALFQSQKMEAIGKLTGGVAHDFNNVLQVLRGNLELLENRHGDDAWSRERLGKAIDAVNRGAKLAAQLLALGRQQPLKPQVVNLSGVLHRMDDLLRRVLGETIHIETTVADGLWNTLVDSHQLENVLLNLAINARDAMPDGGRLVLTLANAVLGPQPVAGIPDLRPGEYVTLAVTDTGTGMPPSVIERAFDPFFTTKPEGQGTGLGLSMAYGFVKQSGGHILIRSEPGRGTTVRIYLPRSTAPADTVRVLPSAAPQGGHETILVVEDDQAVQATVAETLMGLGYRVLRADNADQALALIRSGVHVDVLLSDVVMPGSIRSLELARVALRLRPRLKIVFTSGYTKDAIEDNARLNNSVELLRKPYSREQLAARLRAVLGDHDVSVATGRARSPVPASSNAAVAPRRAPQPAKRIDQPLQGVASAHQSPALDDPAARANRLRILLVDDNAAATEAVREILSMQGHVTIAAGTAEEALDAIRRDRFDVLLTDIMLPGMSGIELAQRSVDVQRSLRVIFTSGNDVPCDCDLGFAWEALRKPYTAEQLCAVLGRP</sequence>
<keyword evidence="10" id="KW-0614">Plasmid</keyword>
<dbReference type="InterPro" id="IPR000014">
    <property type="entry name" value="PAS"/>
</dbReference>
<dbReference type="CDD" id="cd16919">
    <property type="entry name" value="HATPase_CckA-like"/>
    <property type="match status" value="1"/>
</dbReference>
<dbReference type="SMART" id="SM00086">
    <property type="entry name" value="PAC"/>
    <property type="match status" value="2"/>
</dbReference>
<dbReference type="PANTHER" id="PTHR43065">
    <property type="entry name" value="SENSOR HISTIDINE KINASE"/>
    <property type="match status" value="1"/>
</dbReference>
<dbReference type="SUPFAM" id="SSF47384">
    <property type="entry name" value="Homodimeric domain of signal transducing histidine kinase"/>
    <property type="match status" value="1"/>
</dbReference>
<dbReference type="InterPro" id="IPR001610">
    <property type="entry name" value="PAC"/>
</dbReference>
<evidence type="ECO:0000313" key="11">
    <source>
        <dbReference type="Proteomes" id="UP000007437"/>
    </source>
</evidence>
<dbReference type="InterPro" id="IPR036890">
    <property type="entry name" value="HATPase_C_sf"/>
</dbReference>
<proteinExistence type="predicted"/>